<dbReference type="EMBL" id="FPLD01000036">
    <property type="protein sequence ID" value="SGY90030.1"/>
    <property type="molecule type" value="Genomic_DNA"/>
</dbReference>
<protein>
    <submittedName>
        <fullName evidence="3">Tas protein</fullName>
    </submittedName>
</protein>
<gene>
    <name evidence="3" type="ORF">NVI5450_1068</name>
</gene>
<dbReference type="PANTHER" id="PTHR43364:SF4">
    <property type="entry name" value="NAD(P)-LINKED OXIDOREDUCTASE SUPERFAMILY PROTEIN"/>
    <property type="match status" value="1"/>
</dbReference>
<dbReference type="PATRIC" id="fig|80854.5.peg.1611"/>
<dbReference type="Pfam" id="PF00248">
    <property type="entry name" value="Aldo_ket_red"/>
    <property type="match status" value="1"/>
</dbReference>
<dbReference type="HOGENOM" id="CLU_023205_2_0_6"/>
<dbReference type="GO" id="GO:0016491">
    <property type="term" value="F:oxidoreductase activity"/>
    <property type="evidence" value="ECO:0007669"/>
    <property type="project" value="UniProtKB-KW"/>
</dbReference>
<proteinExistence type="predicted"/>
<dbReference type="PANTHER" id="PTHR43364">
    <property type="entry name" value="NADH-SPECIFIC METHYLGLYOXAL REDUCTASE-RELATED"/>
    <property type="match status" value="1"/>
</dbReference>
<dbReference type="SUPFAM" id="SSF51430">
    <property type="entry name" value="NAD(P)-linked oxidoreductase"/>
    <property type="match status" value="1"/>
</dbReference>
<evidence type="ECO:0000313" key="4">
    <source>
        <dbReference type="Proteomes" id="UP000183794"/>
    </source>
</evidence>
<dbReference type="Proteomes" id="UP000183794">
    <property type="component" value="Unassembled WGS sequence"/>
</dbReference>
<feature type="domain" description="NADP-dependent oxidoreductase" evidence="2">
    <location>
        <begin position="16"/>
        <end position="343"/>
    </location>
</feature>
<evidence type="ECO:0000259" key="2">
    <source>
        <dbReference type="Pfam" id="PF00248"/>
    </source>
</evidence>
<dbReference type="InterPro" id="IPR023210">
    <property type="entry name" value="NADP_OxRdtase_dom"/>
</dbReference>
<dbReference type="InterPro" id="IPR050523">
    <property type="entry name" value="AKR_Detox_Biosynth"/>
</dbReference>
<name>A0A090IHQ2_9GAMM</name>
<dbReference type="CDD" id="cd19094">
    <property type="entry name" value="AKR_Tas-like"/>
    <property type="match status" value="1"/>
</dbReference>
<dbReference type="RefSeq" id="WP_045109830.1">
    <property type="nucleotide sequence ID" value="NZ_CAWRBC010000158.1"/>
</dbReference>
<dbReference type="AlphaFoldDB" id="A0A090IHQ2"/>
<organism evidence="3 4">
    <name type="scientific">Moritella viscosa</name>
    <dbReference type="NCBI Taxonomy" id="80854"/>
    <lineage>
        <taxon>Bacteria</taxon>
        <taxon>Pseudomonadati</taxon>
        <taxon>Pseudomonadota</taxon>
        <taxon>Gammaproteobacteria</taxon>
        <taxon>Alteromonadales</taxon>
        <taxon>Moritellaceae</taxon>
        <taxon>Moritella</taxon>
    </lineage>
</organism>
<evidence type="ECO:0000256" key="1">
    <source>
        <dbReference type="ARBA" id="ARBA00023002"/>
    </source>
</evidence>
<sequence>MQFSTLGSSGLSVSRVCLGSMTWGVQNNQQDANQQIEYALSQGVNFIDTAEMYAVPPSAETYGKTETIIGNWLAANPHRRKDIVLATKIAGPGLPWVRNGGPITGDAIVQAVDASLKRLQTSYIDLFQLHWPNRPNPHFSQHSPNKIRFSNINAADHTAQMLDILQGLKHCVDTGKIRFCGLSDDTTWGINTYLKLSEQYDLPRMVSIQNEFSLLHAKDWPYLIENCVHENIAYLPWSPLATGMLSGKYLNNARPEGSRWTFSQRNKLYRNTEDAHLATTEYVDIAHQHGITPAQLALAWCDQVDGVTSTIIGATTLPQLKENIRAFSTQLTPQALTDIESVLKRYPAPF</sequence>
<keyword evidence="1" id="KW-0560">Oxidoreductase</keyword>
<dbReference type="InterPro" id="IPR036812">
    <property type="entry name" value="NAD(P)_OxRdtase_dom_sf"/>
</dbReference>
<dbReference type="KEGG" id="mvs:MVIS_1515"/>
<reference evidence="3 4" key="1">
    <citation type="submission" date="2016-11" db="EMBL/GenBank/DDBJ databases">
        <authorList>
            <person name="Jaros S."/>
            <person name="Januszkiewicz K."/>
            <person name="Wedrychowicz H."/>
        </authorList>
    </citation>
    <scope>NUCLEOTIDE SEQUENCE [LARGE SCALE GENOMIC DNA]</scope>
    <source>
        <strain evidence="3">NVI 5450</strain>
    </source>
</reference>
<evidence type="ECO:0000313" key="3">
    <source>
        <dbReference type="EMBL" id="SGY90030.1"/>
    </source>
</evidence>
<dbReference type="Gene3D" id="3.20.20.100">
    <property type="entry name" value="NADP-dependent oxidoreductase domain"/>
    <property type="match status" value="1"/>
</dbReference>
<accession>A0A090IHQ2</accession>
<dbReference type="STRING" id="80854.MVIS_1515"/>
<dbReference type="OrthoDB" id="9772407at2"/>